<accession>A0A517VBK9</accession>
<dbReference type="EMBL" id="CP036343">
    <property type="protein sequence ID" value="QDT90388.1"/>
    <property type="molecule type" value="Genomic_DNA"/>
</dbReference>
<organism evidence="1 2">
    <name type="scientific">Gimesia algae</name>
    <dbReference type="NCBI Taxonomy" id="2527971"/>
    <lineage>
        <taxon>Bacteria</taxon>
        <taxon>Pseudomonadati</taxon>
        <taxon>Planctomycetota</taxon>
        <taxon>Planctomycetia</taxon>
        <taxon>Planctomycetales</taxon>
        <taxon>Planctomycetaceae</taxon>
        <taxon>Gimesia</taxon>
    </lineage>
</organism>
<sequence>MLLTQDIFNTPDFLPLEQVDLSAYLTSFSQ</sequence>
<name>A0A517VBK9_9PLAN</name>
<proteinExistence type="predicted"/>
<reference evidence="1 2" key="1">
    <citation type="submission" date="2019-02" db="EMBL/GenBank/DDBJ databases">
        <title>Deep-cultivation of Planctomycetes and their phenomic and genomic characterization uncovers novel biology.</title>
        <authorList>
            <person name="Wiegand S."/>
            <person name="Jogler M."/>
            <person name="Boedeker C."/>
            <person name="Pinto D."/>
            <person name="Vollmers J."/>
            <person name="Rivas-Marin E."/>
            <person name="Kohn T."/>
            <person name="Peeters S.H."/>
            <person name="Heuer A."/>
            <person name="Rast P."/>
            <person name="Oberbeckmann S."/>
            <person name="Bunk B."/>
            <person name="Jeske O."/>
            <person name="Meyerdierks A."/>
            <person name="Storesund J.E."/>
            <person name="Kallscheuer N."/>
            <person name="Luecker S."/>
            <person name="Lage O.M."/>
            <person name="Pohl T."/>
            <person name="Merkel B.J."/>
            <person name="Hornburger P."/>
            <person name="Mueller R.-W."/>
            <person name="Bruemmer F."/>
            <person name="Labrenz M."/>
            <person name="Spormann A.M."/>
            <person name="Op den Camp H."/>
            <person name="Overmann J."/>
            <person name="Amann R."/>
            <person name="Jetten M.S.M."/>
            <person name="Mascher T."/>
            <person name="Medema M.H."/>
            <person name="Devos D.P."/>
            <person name="Kaster A.-K."/>
            <person name="Ovreas L."/>
            <person name="Rohde M."/>
            <person name="Galperin M.Y."/>
            <person name="Jogler C."/>
        </authorList>
    </citation>
    <scope>NUCLEOTIDE SEQUENCE [LARGE SCALE GENOMIC DNA]</scope>
    <source>
        <strain evidence="1 2">Pan161</strain>
    </source>
</reference>
<protein>
    <submittedName>
        <fullName evidence="1">Uncharacterized protein</fullName>
    </submittedName>
</protein>
<evidence type="ECO:0000313" key="1">
    <source>
        <dbReference type="EMBL" id="QDT90388.1"/>
    </source>
</evidence>
<keyword evidence="2" id="KW-1185">Reference proteome</keyword>
<dbReference type="Proteomes" id="UP000316855">
    <property type="component" value="Chromosome"/>
</dbReference>
<dbReference type="KEGG" id="gax:Pan161_20380"/>
<gene>
    <name evidence="1" type="ORF">Pan161_20380</name>
</gene>
<dbReference type="AlphaFoldDB" id="A0A517VBK9"/>
<evidence type="ECO:0000313" key="2">
    <source>
        <dbReference type="Proteomes" id="UP000316855"/>
    </source>
</evidence>